<evidence type="ECO:0000313" key="1">
    <source>
        <dbReference type="EMBL" id="VDP08124.1"/>
    </source>
</evidence>
<protein>
    <submittedName>
        <fullName evidence="1 3">Uncharacterized protein</fullName>
    </submittedName>
</protein>
<organism evidence="3">
    <name type="scientific">Soboliphyme baturini</name>
    <dbReference type="NCBI Taxonomy" id="241478"/>
    <lineage>
        <taxon>Eukaryota</taxon>
        <taxon>Metazoa</taxon>
        <taxon>Ecdysozoa</taxon>
        <taxon>Nematoda</taxon>
        <taxon>Enoplea</taxon>
        <taxon>Dorylaimia</taxon>
        <taxon>Dioctophymatida</taxon>
        <taxon>Dioctophymatoidea</taxon>
        <taxon>Soboliphymatidae</taxon>
        <taxon>Soboliphyme</taxon>
    </lineage>
</organism>
<reference evidence="1 2" key="2">
    <citation type="submission" date="2018-11" db="EMBL/GenBank/DDBJ databases">
        <authorList>
            <consortium name="Pathogen Informatics"/>
        </authorList>
    </citation>
    <scope>NUCLEOTIDE SEQUENCE [LARGE SCALE GENOMIC DNA]</scope>
</reference>
<gene>
    <name evidence="1" type="ORF">SBAD_LOCUS5724</name>
</gene>
<reference evidence="3" key="1">
    <citation type="submission" date="2016-06" db="UniProtKB">
        <authorList>
            <consortium name="WormBaseParasite"/>
        </authorList>
    </citation>
    <scope>IDENTIFICATION</scope>
</reference>
<accession>A0A183IQ27</accession>
<evidence type="ECO:0000313" key="3">
    <source>
        <dbReference type="WBParaSite" id="SBAD_0000595001-mRNA-1"/>
    </source>
</evidence>
<keyword evidence="2" id="KW-1185">Reference proteome</keyword>
<name>A0A183IQ27_9BILA</name>
<dbReference type="Proteomes" id="UP000270296">
    <property type="component" value="Unassembled WGS sequence"/>
</dbReference>
<dbReference type="EMBL" id="UZAM01009200">
    <property type="protein sequence ID" value="VDP08124.1"/>
    <property type="molecule type" value="Genomic_DNA"/>
</dbReference>
<proteinExistence type="predicted"/>
<evidence type="ECO:0000313" key="2">
    <source>
        <dbReference type="Proteomes" id="UP000270296"/>
    </source>
</evidence>
<dbReference type="WBParaSite" id="SBAD_0000595001-mRNA-1">
    <property type="protein sequence ID" value="SBAD_0000595001-mRNA-1"/>
    <property type="gene ID" value="SBAD_0000595001"/>
</dbReference>
<dbReference type="AlphaFoldDB" id="A0A183IQ27"/>
<sequence length="75" mass="8096">MASRYLPPPFRTGSDSVVDSNLRRCSVGLRQPSLCCHAPASEGNEQVLIADFSQSVSVPQQLARPLVTRATTEPV</sequence>